<evidence type="ECO:0000256" key="6">
    <source>
        <dbReference type="SAM" id="Phobius"/>
    </source>
</evidence>
<sequence>MPSQNNSSHSQEESIDRQDPSLKHVQYQGKKLPKWLDHFNAYDLKVFFRCWAAVWVATLLIFINPTLNHIGLASFLGAILLFIAPPAGILFVYLLAALSLLLGMCLAWAWGLLTMKAAFAARPDSTTQAKLGALQQQAVAMANQTGHSIAWEANVLIHEGFMLDAPVTAIFYVMGCVFIYTLSRLRCANPKLILMHIFGMIVTDIFILVGPTLPGFSGSLASVLVKPCATGAGIGTVCCLLFFPQSASYVVLDQLEKLIRMTDTPLRFTRERLDDQTVPLVALKGTRAGMIALYKTVQPPTAFLPLDFSRGRWNADDLHDLQERAREVMYGGLYLLDFHIARILAAEKQEKLSKSSPHAVTGATPEREKYQIGRRHCLEMATLWNILQNPENGEMHTRTRMTMRETTSEVLRLGSQSVQLAAEYVHAVNACRWMRKPSPARFDELNRNLHDTLAALRAAKEICVMNATKAVLDNHAELFDEDGLLKLEEGADRPFLPSMIVSMVIEERILGMVGAVEKLLEHILRLAQTRTTQHFWAPSRLQYAKSWLFNGRVNIAVAGASNEEDPDITADPVTFEEQAQELHQRLKLSRGYHGSSAARRNKFSRALIATCNWFTNSSGMFALRMVVVTIATSIPASLPQTAGFFYREKGIWVVISAQTCLLVYMADFSFSIVSRTLGTVIGGVMGMVAWYIGSGNGPGNPYGMGAITAFMIMLLVWWRIFLPPAFAQATVMGGATFALVVGFSWDQDHIHQYGLPGKGYEAFWKRLVTVLLGFAAALIVQLFPSPPSATSHVCKTLANSVRTLSDHYALLISHWGRPEQNSALGAVTRQLSLEVAEILLSLNPAIALLKGEISFGPFDLKTLKHTQEQCEYMNQALGGLLNQAASLPIELQQRLVHVMGILDDQSIGDVMAVLGIIEQALRTGSPLPERLPAPLVRRVVDFCNIQDPASILTTALIKDESYRQYCVAVTLYLKLLTNIDDLLLVLKGALGERHIIYQWEDVERH</sequence>
<feature type="transmembrane region" description="Helical" evidence="6">
    <location>
        <begin position="763"/>
        <end position="783"/>
    </location>
</feature>
<feature type="transmembrane region" description="Helical" evidence="6">
    <location>
        <begin position="46"/>
        <end position="63"/>
    </location>
</feature>
<name>A0A9P9DKM1_9HYPO</name>
<evidence type="ECO:0000313" key="10">
    <source>
        <dbReference type="EMBL" id="KAH7120697.1"/>
    </source>
</evidence>
<accession>A0A9P9DKM1</accession>
<dbReference type="PANTHER" id="PTHR37994">
    <property type="entry name" value="ARAE_2_N DOMAIN-CONTAINING PROTEIN-RELATED"/>
    <property type="match status" value="1"/>
</dbReference>
<feature type="transmembrane region" description="Helical" evidence="6">
    <location>
        <begin position="699"/>
        <end position="718"/>
    </location>
</feature>
<dbReference type="InterPro" id="IPR018823">
    <property type="entry name" value="ArAE_2_N"/>
</dbReference>
<evidence type="ECO:0000256" key="2">
    <source>
        <dbReference type="ARBA" id="ARBA00022692"/>
    </source>
</evidence>
<keyword evidence="2 6" id="KW-0812">Transmembrane</keyword>
<dbReference type="InterPro" id="IPR049453">
    <property type="entry name" value="Memb_transporter_dom"/>
</dbReference>
<reference evidence="10" key="1">
    <citation type="journal article" date="2021" name="Nat. Commun.">
        <title>Genetic determinants of endophytism in the Arabidopsis root mycobiome.</title>
        <authorList>
            <person name="Mesny F."/>
            <person name="Miyauchi S."/>
            <person name="Thiergart T."/>
            <person name="Pickel B."/>
            <person name="Atanasova L."/>
            <person name="Karlsson M."/>
            <person name="Huettel B."/>
            <person name="Barry K.W."/>
            <person name="Haridas S."/>
            <person name="Chen C."/>
            <person name="Bauer D."/>
            <person name="Andreopoulos W."/>
            <person name="Pangilinan J."/>
            <person name="LaButti K."/>
            <person name="Riley R."/>
            <person name="Lipzen A."/>
            <person name="Clum A."/>
            <person name="Drula E."/>
            <person name="Henrissat B."/>
            <person name="Kohler A."/>
            <person name="Grigoriev I.V."/>
            <person name="Martin F.M."/>
            <person name="Hacquard S."/>
        </authorList>
    </citation>
    <scope>NUCLEOTIDE SEQUENCE</scope>
    <source>
        <strain evidence="10">MPI-CAGE-AT-0147</strain>
    </source>
</reference>
<keyword evidence="11" id="KW-1185">Reference proteome</keyword>
<evidence type="ECO:0000259" key="7">
    <source>
        <dbReference type="Pfam" id="PF10334"/>
    </source>
</evidence>
<feature type="transmembrane region" description="Helical" evidence="6">
    <location>
        <begin position="161"/>
        <end position="180"/>
    </location>
</feature>
<feature type="transmembrane region" description="Helical" evidence="6">
    <location>
        <begin position="192"/>
        <end position="213"/>
    </location>
</feature>
<dbReference type="GO" id="GO:0016020">
    <property type="term" value="C:membrane"/>
    <property type="evidence" value="ECO:0007669"/>
    <property type="project" value="UniProtKB-SubCell"/>
</dbReference>
<organism evidence="10 11">
    <name type="scientific">Dactylonectria macrodidyma</name>
    <dbReference type="NCBI Taxonomy" id="307937"/>
    <lineage>
        <taxon>Eukaryota</taxon>
        <taxon>Fungi</taxon>
        <taxon>Dikarya</taxon>
        <taxon>Ascomycota</taxon>
        <taxon>Pezizomycotina</taxon>
        <taxon>Sordariomycetes</taxon>
        <taxon>Hypocreomycetidae</taxon>
        <taxon>Hypocreales</taxon>
        <taxon>Nectriaceae</taxon>
        <taxon>Dactylonectria</taxon>
    </lineage>
</organism>
<evidence type="ECO:0000313" key="11">
    <source>
        <dbReference type="Proteomes" id="UP000738349"/>
    </source>
</evidence>
<protein>
    <recommendedName>
        <fullName evidence="12">ER transporter 6TM N-terminal domain-containing protein</fullName>
    </recommendedName>
</protein>
<evidence type="ECO:0000256" key="1">
    <source>
        <dbReference type="ARBA" id="ARBA00004141"/>
    </source>
</evidence>
<dbReference type="PANTHER" id="PTHR37994:SF3">
    <property type="entry name" value="ER TRANSPORTER 6TM N-TERMINAL DOMAIN-CONTAINING PROTEIN"/>
    <property type="match status" value="1"/>
</dbReference>
<dbReference type="Pfam" id="PF10334">
    <property type="entry name" value="BRE4"/>
    <property type="match status" value="1"/>
</dbReference>
<feature type="region of interest" description="Disordered" evidence="5">
    <location>
        <begin position="1"/>
        <end position="20"/>
    </location>
</feature>
<evidence type="ECO:0000256" key="5">
    <source>
        <dbReference type="SAM" id="MobiDB-lite"/>
    </source>
</evidence>
<evidence type="ECO:0000259" key="9">
    <source>
        <dbReference type="Pfam" id="PF13515"/>
    </source>
</evidence>
<feature type="transmembrane region" description="Helical" evidence="6">
    <location>
        <begin position="725"/>
        <end position="743"/>
    </location>
</feature>
<comment type="subcellular location">
    <subcellularLocation>
        <location evidence="1">Membrane</location>
        <topology evidence="1">Multi-pass membrane protein</topology>
    </subcellularLocation>
</comment>
<feature type="domain" description="DUF2421" evidence="7">
    <location>
        <begin position="784"/>
        <end position="994"/>
    </location>
</feature>
<dbReference type="InterPro" id="IPR018820">
    <property type="entry name" value="BRE4-related_DUF2421"/>
</dbReference>
<feature type="transmembrane region" description="Helical" evidence="6">
    <location>
        <begin position="677"/>
        <end position="693"/>
    </location>
</feature>
<proteinExistence type="predicted"/>
<feature type="compositionally biased region" description="Basic and acidic residues" evidence="5">
    <location>
        <begin position="10"/>
        <end position="20"/>
    </location>
</feature>
<evidence type="ECO:0000256" key="3">
    <source>
        <dbReference type="ARBA" id="ARBA00022989"/>
    </source>
</evidence>
<dbReference type="Pfam" id="PF13515">
    <property type="entry name" value="FUSC_2"/>
    <property type="match status" value="1"/>
</dbReference>
<feature type="domain" description="Integral membrane bound transporter" evidence="9">
    <location>
        <begin position="647"/>
        <end position="780"/>
    </location>
</feature>
<evidence type="ECO:0000259" key="8">
    <source>
        <dbReference type="Pfam" id="PF10337"/>
    </source>
</evidence>
<feature type="transmembrane region" description="Helical" evidence="6">
    <location>
        <begin position="233"/>
        <end position="252"/>
    </location>
</feature>
<evidence type="ECO:0008006" key="12">
    <source>
        <dbReference type="Google" id="ProtNLM"/>
    </source>
</evidence>
<gene>
    <name evidence="10" type="ORF">EDB81DRAFT_666899</name>
</gene>
<comment type="caution">
    <text evidence="10">The sequence shown here is derived from an EMBL/GenBank/DDBJ whole genome shotgun (WGS) entry which is preliminary data.</text>
</comment>
<dbReference type="AlphaFoldDB" id="A0A9P9DKM1"/>
<keyword evidence="3 6" id="KW-1133">Transmembrane helix</keyword>
<feature type="transmembrane region" description="Helical" evidence="6">
    <location>
        <begin position="91"/>
        <end position="113"/>
    </location>
</feature>
<evidence type="ECO:0000256" key="4">
    <source>
        <dbReference type="ARBA" id="ARBA00023136"/>
    </source>
</evidence>
<dbReference type="EMBL" id="JAGMUV010000025">
    <property type="protein sequence ID" value="KAH7120697.1"/>
    <property type="molecule type" value="Genomic_DNA"/>
</dbReference>
<feature type="domain" description="Putative ER transporter 6TM N-terminal" evidence="8">
    <location>
        <begin position="32"/>
        <end position="458"/>
    </location>
</feature>
<keyword evidence="4 6" id="KW-0472">Membrane</keyword>
<dbReference type="Pfam" id="PF10337">
    <property type="entry name" value="ArAE_2_N"/>
    <property type="match status" value="1"/>
</dbReference>
<dbReference type="OrthoDB" id="2274698at2759"/>
<dbReference type="Proteomes" id="UP000738349">
    <property type="component" value="Unassembled WGS sequence"/>
</dbReference>